<keyword evidence="4" id="KW-0411">Iron-sulfur</keyword>
<dbReference type="GO" id="GO:0051539">
    <property type="term" value="F:4 iron, 4 sulfur cluster binding"/>
    <property type="evidence" value="ECO:0007669"/>
    <property type="project" value="UniProtKB-KW"/>
</dbReference>
<evidence type="ECO:0000256" key="4">
    <source>
        <dbReference type="ARBA" id="ARBA00023014"/>
    </source>
</evidence>
<proteinExistence type="predicted"/>
<dbReference type="EMBL" id="BLSA01000540">
    <property type="protein sequence ID" value="GFP33532.1"/>
    <property type="molecule type" value="Genomic_DNA"/>
</dbReference>
<name>A0A6V8PLL1_9ACTN</name>
<feature type="non-terminal residue" evidence="6">
    <location>
        <position position="1"/>
    </location>
</feature>
<feature type="non-terminal residue" evidence="6">
    <location>
        <position position="246"/>
    </location>
</feature>
<gene>
    <name evidence="6" type="ORF">HKBW3S42_01869</name>
</gene>
<organism evidence="6 7">
    <name type="scientific">Candidatus Hakubella thermalkaliphila</name>
    <dbReference type="NCBI Taxonomy" id="2754717"/>
    <lineage>
        <taxon>Bacteria</taxon>
        <taxon>Bacillati</taxon>
        <taxon>Actinomycetota</taxon>
        <taxon>Actinomycetota incertae sedis</taxon>
        <taxon>Candidatus Hakubellales</taxon>
        <taxon>Candidatus Hakubellaceae</taxon>
        <taxon>Candidatus Hakubella</taxon>
    </lineage>
</organism>
<feature type="domain" description="NADH-ubiquinone oxidoreductase 51kDa subunit FMN-binding" evidence="5">
    <location>
        <begin position="24"/>
        <end position="169"/>
    </location>
</feature>
<evidence type="ECO:0000256" key="3">
    <source>
        <dbReference type="ARBA" id="ARBA00023004"/>
    </source>
</evidence>
<dbReference type="SUPFAM" id="SSF142019">
    <property type="entry name" value="Nqo1 FMN-binding domain-like"/>
    <property type="match status" value="1"/>
</dbReference>
<keyword evidence="2" id="KW-0479">Metal-binding</keyword>
<dbReference type="GO" id="GO:0046872">
    <property type="term" value="F:metal ion binding"/>
    <property type="evidence" value="ECO:0007669"/>
    <property type="project" value="UniProtKB-KW"/>
</dbReference>
<dbReference type="InterPro" id="IPR036249">
    <property type="entry name" value="Thioredoxin-like_sf"/>
</dbReference>
<evidence type="ECO:0000256" key="1">
    <source>
        <dbReference type="ARBA" id="ARBA00022485"/>
    </source>
</evidence>
<dbReference type="CDD" id="cd03064">
    <property type="entry name" value="TRX_Fd_NuoE"/>
    <property type="match status" value="1"/>
</dbReference>
<dbReference type="Proteomes" id="UP000568877">
    <property type="component" value="Unassembled WGS sequence"/>
</dbReference>
<dbReference type="SUPFAM" id="SSF52833">
    <property type="entry name" value="Thioredoxin-like"/>
    <property type="match status" value="1"/>
</dbReference>
<dbReference type="Pfam" id="PF01512">
    <property type="entry name" value="Complex1_51K"/>
    <property type="match status" value="1"/>
</dbReference>
<dbReference type="AlphaFoldDB" id="A0A6V8PLL1"/>
<dbReference type="InterPro" id="IPR037225">
    <property type="entry name" value="Nuo51_FMN-bd_sf"/>
</dbReference>
<evidence type="ECO:0000313" key="6">
    <source>
        <dbReference type="EMBL" id="GFP33532.1"/>
    </source>
</evidence>
<evidence type="ECO:0000256" key="2">
    <source>
        <dbReference type="ARBA" id="ARBA00022723"/>
    </source>
</evidence>
<protein>
    <submittedName>
        <fullName evidence="6">NADH-quinone oxidoreductase subunit F</fullName>
    </submittedName>
</protein>
<reference evidence="6 7" key="1">
    <citation type="journal article" date="2020" name="Front. Microbiol.">
        <title>Single-cell genomics of novel Actinobacteria with the Wood-Ljungdahl pathway discovered in a serpentinizing system.</title>
        <authorList>
            <person name="Merino N."/>
            <person name="Kawai M."/>
            <person name="Boyd E.S."/>
            <person name="Colman D.R."/>
            <person name="McGlynn S.E."/>
            <person name="Nealson K.H."/>
            <person name="Kurokawa K."/>
            <person name="Hongoh Y."/>
        </authorList>
    </citation>
    <scope>NUCLEOTIDE SEQUENCE [LARGE SCALE GENOMIC DNA]</scope>
    <source>
        <strain evidence="6 7">S42</strain>
    </source>
</reference>
<accession>A0A6V8PLL1</accession>
<dbReference type="Gene3D" id="3.40.30.10">
    <property type="entry name" value="Glutaredoxin"/>
    <property type="match status" value="1"/>
</dbReference>
<dbReference type="Gene3D" id="3.40.50.11540">
    <property type="entry name" value="NADH-ubiquinone oxidoreductase 51kDa subunit"/>
    <property type="match status" value="1"/>
</dbReference>
<dbReference type="InterPro" id="IPR011538">
    <property type="entry name" value="Nuo51_FMN-bd"/>
</dbReference>
<comment type="caution">
    <text evidence="6">The sequence shown here is derived from an EMBL/GenBank/DDBJ whole genome shotgun (WGS) entry which is preliminary data.</text>
</comment>
<dbReference type="PANTHER" id="PTHR43578">
    <property type="entry name" value="NADH-QUINONE OXIDOREDUCTASE SUBUNIT F"/>
    <property type="match status" value="1"/>
</dbReference>
<keyword evidence="1" id="KW-0004">4Fe-4S</keyword>
<evidence type="ECO:0000313" key="7">
    <source>
        <dbReference type="Proteomes" id="UP000568877"/>
    </source>
</evidence>
<dbReference type="PANTHER" id="PTHR43578:SF3">
    <property type="entry name" value="NADH-QUINONE OXIDOREDUCTASE SUBUNIT F"/>
    <property type="match status" value="1"/>
</dbReference>
<keyword evidence="3" id="KW-0408">Iron</keyword>
<evidence type="ECO:0000259" key="5">
    <source>
        <dbReference type="Pfam" id="PF01512"/>
    </source>
</evidence>
<dbReference type="InterPro" id="IPR042128">
    <property type="entry name" value="NuoE_dom"/>
</dbReference>
<sequence length="246" mass="26411">RVGGDKAVTRVLSSMGAEDVIDTIKKSQFRGRGGAGFSTGVKWELCRAQKGKVKYLICNGDEGDPGAFMDRSVLEGDPHSVLEGMNIAAYAIGQVSEGFIYVRAEYPLAVTNLGLALYQAEQLGLLGKDILGSGFDFSIEIKRGAGAFVCGESTAMMYSIEGRMKQPHKLGLSLAQVYGVASFYSQFYFTPRGENVVRVCVGTACHIRGALAVLERFEKELGLKDGESTPDLKFTLKTSSCVGCCS</sequence>